<dbReference type="GO" id="GO:0050118">
    <property type="term" value="F:N-acetyldiaminopimelate deacetylase activity"/>
    <property type="evidence" value="ECO:0007669"/>
    <property type="project" value="UniProtKB-ARBA"/>
</dbReference>
<comment type="caution">
    <text evidence="5">The sequence shown here is derived from an EMBL/GenBank/DDBJ whole genome shotgun (WGS) entry which is preliminary data.</text>
</comment>
<dbReference type="InterPro" id="IPR036264">
    <property type="entry name" value="Bact_exopeptidase_dim_dom"/>
</dbReference>
<proteinExistence type="predicted"/>
<dbReference type="Pfam" id="PF01546">
    <property type="entry name" value="Peptidase_M20"/>
    <property type="match status" value="1"/>
</dbReference>
<keyword evidence="2" id="KW-0464">Manganese</keyword>
<dbReference type="SUPFAM" id="SSF53187">
    <property type="entry name" value="Zn-dependent exopeptidases"/>
    <property type="match status" value="1"/>
</dbReference>
<dbReference type="PIRSF" id="PIRSF005962">
    <property type="entry name" value="Pept_M20D_amidohydro"/>
    <property type="match status" value="1"/>
</dbReference>
<dbReference type="InterPro" id="IPR002933">
    <property type="entry name" value="Peptidase_M20"/>
</dbReference>
<keyword evidence="2" id="KW-0479">Metal-binding</keyword>
<sequence>MKTLSLLPLLFACLAAPGGPVLAAAPPPTVLAGLDALYPELDALYRDLHQTPELSLQEEKTAAKLAERLRKLGFEVTPKVGGHGVVALLRNGKGPTVMLRTDLDGLPVEEKTGLPYASKTKAKDAAGTEVSVMHACGHDVHMTSWLGTATLLAQTKDRWRGTLMLVGQPAEEIGAGARQMLADGLFKRFPKPDFAVAMHTVANAAAGTVRFTPGYALASVDSVDVTLYGKGGHGAYPHTTVDPVVMAARTILSLQTLVSREKSPLEPAVLTVGSIHGGTKSNIIPDEVRLQLTVRTYKPEVRKALLAGIERIAKAEAMVSGASRPPDVKVTEGTPATFNDPALTKRLVDAVGKVLGEKNLSETPSVMGGEDFSEYGSAGVPAVMLWLGITEPKRFAEAKGTEEALPSPHSPLYAPDRERALRTGVTLLTTSALELLGRP</sequence>
<accession>A0A3A8KGT8</accession>
<feature type="binding site" evidence="2">
    <location>
        <position position="199"/>
    </location>
    <ligand>
        <name>Mn(2+)</name>
        <dbReference type="ChEBI" id="CHEBI:29035"/>
        <label>2</label>
    </ligand>
</feature>
<comment type="cofactor">
    <cofactor evidence="2">
        <name>Mn(2+)</name>
        <dbReference type="ChEBI" id="CHEBI:29035"/>
    </cofactor>
    <text evidence="2">The Mn(2+) ion enhances activity.</text>
</comment>
<name>A0A3A8KGT8_9BACT</name>
<dbReference type="GO" id="GO:0019877">
    <property type="term" value="P:diaminopimelate biosynthetic process"/>
    <property type="evidence" value="ECO:0007669"/>
    <property type="project" value="UniProtKB-ARBA"/>
</dbReference>
<dbReference type="OrthoDB" id="9777385at2"/>
<feature type="signal peptide" evidence="3">
    <location>
        <begin position="1"/>
        <end position="23"/>
    </location>
</feature>
<evidence type="ECO:0000313" key="5">
    <source>
        <dbReference type="EMBL" id="RKH03421.1"/>
    </source>
</evidence>
<feature type="binding site" evidence="2">
    <location>
        <position position="138"/>
    </location>
    <ligand>
        <name>Mn(2+)</name>
        <dbReference type="ChEBI" id="CHEBI:29035"/>
        <label>2</label>
    </ligand>
</feature>
<keyword evidence="3" id="KW-0732">Signal</keyword>
<feature type="chain" id="PRO_5017300154" evidence="3">
    <location>
        <begin position="24"/>
        <end position="439"/>
    </location>
</feature>
<keyword evidence="1 5" id="KW-0378">Hydrolase</keyword>
<evidence type="ECO:0000313" key="6">
    <source>
        <dbReference type="Proteomes" id="UP000268313"/>
    </source>
</evidence>
<evidence type="ECO:0000256" key="2">
    <source>
        <dbReference type="PIRSR" id="PIRSR005962-1"/>
    </source>
</evidence>
<dbReference type="EMBL" id="RAWE01000041">
    <property type="protein sequence ID" value="RKH03421.1"/>
    <property type="molecule type" value="Genomic_DNA"/>
</dbReference>
<dbReference type="Gene3D" id="3.40.630.10">
    <property type="entry name" value="Zn peptidases"/>
    <property type="match status" value="1"/>
</dbReference>
<dbReference type="NCBIfam" id="TIGR01891">
    <property type="entry name" value="amidohydrolases"/>
    <property type="match status" value="1"/>
</dbReference>
<dbReference type="Gene3D" id="3.30.70.360">
    <property type="match status" value="1"/>
</dbReference>
<feature type="binding site" evidence="2">
    <location>
        <position position="172"/>
    </location>
    <ligand>
        <name>Mn(2+)</name>
        <dbReference type="ChEBI" id="CHEBI:29035"/>
        <label>2</label>
    </ligand>
</feature>
<dbReference type="FunFam" id="3.30.70.360:FF:000001">
    <property type="entry name" value="N-acetyldiaminopimelate deacetylase"/>
    <property type="match status" value="1"/>
</dbReference>
<dbReference type="PANTHER" id="PTHR11014">
    <property type="entry name" value="PEPTIDASE M20 FAMILY MEMBER"/>
    <property type="match status" value="1"/>
</dbReference>
<organism evidence="5 6">
    <name type="scientific">Corallococcus carmarthensis</name>
    <dbReference type="NCBI Taxonomy" id="2316728"/>
    <lineage>
        <taxon>Bacteria</taxon>
        <taxon>Pseudomonadati</taxon>
        <taxon>Myxococcota</taxon>
        <taxon>Myxococcia</taxon>
        <taxon>Myxococcales</taxon>
        <taxon>Cystobacterineae</taxon>
        <taxon>Myxococcaceae</taxon>
        <taxon>Corallococcus</taxon>
    </lineage>
</organism>
<dbReference type="Proteomes" id="UP000268313">
    <property type="component" value="Unassembled WGS sequence"/>
</dbReference>
<evidence type="ECO:0000256" key="3">
    <source>
        <dbReference type="SAM" id="SignalP"/>
    </source>
</evidence>
<protein>
    <submittedName>
        <fullName evidence="5">Amidohydrolase</fullName>
    </submittedName>
</protein>
<feature type="binding site" evidence="2">
    <location>
        <position position="136"/>
    </location>
    <ligand>
        <name>Mn(2+)</name>
        <dbReference type="ChEBI" id="CHEBI:29035"/>
        <label>2</label>
    </ligand>
</feature>
<dbReference type="PANTHER" id="PTHR11014:SF63">
    <property type="entry name" value="METALLOPEPTIDASE, PUTATIVE (AFU_ORTHOLOGUE AFUA_6G09600)-RELATED"/>
    <property type="match status" value="1"/>
</dbReference>
<dbReference type="GO" id="GO:0046872">
    <property type="term" value="F:metal ion binding"/>
    <property type="evidence" value="ECO:0007669"/>
    <property type="project" value="UniProtKB-KW"/>
</dbReference>
<evidence type="ECO:0000259" key="4">
    <source>
        <dbReference type="Pfam" id="PF07687"/>
    </source>
</evidence>
<gene>
    <name evidence="5" type="ORF">D7X32_14090</name>
</gene>
<feature type="domain" description="Peptidase M20 dimerisation" evidence="4">
    <location>
        <begin position="221"/>
        <end position="317"/>
    </location>
</feature>
<evidence type="ECO:0000256" key="1">
    <source>
        <dbReference type="ARBA" id="ARBA00022801"/>
    </source>
</evidence>
<dbReference type="InterPro" id="IPR017439">
    <property type="entry name" value="Amidohydrolase"/>
</dbReference>
<dbReference type="AlphaFoldDB" id="A0A3A8KGT8"/>
<reference evidence="6" key="1">
    <citation type="submission" date="2018-09" db="EMBL/GenBank/DDBJ databases">
        <authorList>
            <person name="Livingstone P.G."/>
            <person name="Whitworth D.E."/>
        </authorList>
    </citation>
    <scope>NUCLEOTIDE SEQUENCE [LARGE SCALE GENOMIC DNA]</scope>
    <source>
        <strain evidence="6">CA043D</strain>
    </source>
</reference>
<dbReference type="InterPro" id="IPR011650">
    <property type="entry name" value="Peptidase_M20_dimer"/>
</dbReference>
<dbReference type="RefSeq" id="WP_120603059.1">
    <property type="nucleotide sequence ID" value="NZ_JABFJX010000041.1"/>
</dbReference>
<feature type="binding site" evidence="2">
    <location>
        <position position="409"/>
    </location>
    <ligand>
        <name>Mn(2+)</name>
        <dbReference type="ChEBI" id="CHEBI:29035"/>
        <label>2</label>
    </ligand>
</feature>
<keyword evidence="6" id="KW-1185">Reference proteome</keyword>
<dbReference type="SUPFAM" id="SSF55031">
    <property type="entry name" value="Bacterial exopeptidase dimerisation domain"/>
    <property type="match status" value="1"/>
</dbReference>
<dbReference type="Pfam" id="PF07687">
    <property type="entry name" value="M20_dimer"/>
    <property type="match status" value="1"/>
</dbReference>